<reference evidence="27 28" key="2">
    <citation type="journal article" date="2019" name="Nat. Med.">
        <title>A library of human gut bacterial isolates paired with longitudinal multiomics data enables mechanistic microbiome research.</title>
        <authorList>
            <person name="Poyet M."/>
            <person name="Groussin M."/>
            <person name="Gibbons S.M."/>
            <person name="Avila-Pacheco J."/>
            <person name="Jiang X."/>
            <person name="Kearney S.M."/>
            <person name="Perrotta A.R."/>
            <person name="Berdy B."/>
            <person name="Zhao S."/>
            <person name="Lieberman T.D."/>
            <person name="Swanson P.K."/>
            <person name="Smith M."/>
            <person name="Roesemann S."/>
            <person name="Alexander J.E."/>
            <person name="Rich S.A."/>
            <person name="Livny J."/>
            <person name="Vlamakis H."/>
            <person name="Clish C."/>
            <person name="Bullock K."/>
            <person name="Deik A."/>
            <person name="Scott J."/>
            <person name="Pierce K.A."/>
            <person name="Xavier R.J."/>
            <person name="Alm E.J."/>
        </authorList>
    </citation>
    <scope>NUCLEOTIDE SEQUENCE [LARGE SCALE GENOMIC DNA]</scope>
    <source>
        <strain evidence="18 30">BIOML-A11</strain>
        <strain evidence="17 29">BIOML-A16</strain>
        <strain evidence="15 28">BIOML-A25</strain>
        <strain evidence="16 27">BIOML-A29</strain>
    </source>
</reference>
<dbReference type="CDD" id="cd00009">
    <property type="entry name" value="AAA"/>
    <property type="match status" value="1"/>
</dbReference>
<evidence type="ECO:0000313" key="22">
    <source>
        <dbReference type="EMBL" id="RHH76755.1"/>
    </source>
</evidence>
<dbReference type="InterPro" id="IPR018312">
    <property type="entry name" value="Chromosome_initiator_DnaA_CS"/>
</dbReference>
<dbReference type="EMBL" id="QSEF01000006">
    <property type="protein sequence ID" value="RGZ49671.1"/>
    <property type="molecule type" value="Genomic_DNA"/>
</dbReference>
<comment type="function">
    <text evidence="8 10">Plays an essential role in the initiation and regulation of chromosomal replication. ATP-DnaA binds to the origin of replication (oriC) to initiate formation of the DNA replication initiation complex once per cell cycle. Binds the DnaA box (a 9 base pair repeat at the origin) and separates the double-stranded (ds)DNA. Forms a right-handed helical filament on oriC DNA; dsDNA binds to the exterior of the filament while single-stranded (ss)DNA is stabiized in the filament's interior. The ATP-DnaA-oriC complex binds and stabilizes one strand of the AT-rich DNA unwinding element (DUE), permitting loading of DNA polymerase. After initiation quickly degrades to an ADP-DnaA complex that is not apt for DNA replication. Binds acidic phospholipids.</text>
</comment>
<dbReference type="STRING" id="46503.ERS852463_01749"/>
<evidence type="ECO:0000256" key="7">
    <source>
        <dbReference type="ARBA" id="ARBA00023125"/>
    </source>
</evidence>
<comment type="caution">
    <text evidence="8">Lacks conserved residue(s) required for the propagation of feature annotation.</text>
</comment>
<sequence length="462" mass="52885">MQTEYQTLWNKCLAVIKDIVPEAAFNTWFKPIIPLSYEDNKFTIQVPSQFFYEYLEEKYVNVLKVTLYRVIGQGTILNYRIKVVDKVKEDGMITLPTGNDAPRTGKKSADIPSLFESKARQDWDSHLNPKYNFDNYFEGTSNRLVRSSSEAIAQEPGKTFNPMFVFGASGVGKTHLCHAIGNRIQEIHPEKKVLYISAHLFTVQYTEAIRKNTTNDFMYFYQGVDVLILDDIQELIGKDKTQNTFFHIFNHLHLLGKQLILTSDKAPVDLQGMEERLITRLKWGLTAELDRPDLDLRKKILKNKISHDGVVIPDDVFNFIASNVTENVRDVEGIVASLLAYSTAFNRMIDLPLTKQVVSRVVKLEKKQVSVESIQDVVCKYYNLELAAIQTNSRKREIVQARQVTMYLAKKYTDSSFSHIGKIVGKRDHATVLHACKTVRDQIETNKSFRSSVEEIEALLKA</sequence>
<dbReference type="GO" id="GO:0003688">
    <property type="term" value="F:DNA replication origin binding"/>
    <property type="evidence" value="ECO:0007669"/>
    <property type="project" value="UniProtKB-UniRule"/>
</dbReference>
<dbReference type="SUPFAM" id="SSF52540">
    <property type="entry name" value="P-loop containing nucleoside triphosphate hydrolases"/>
    <property type="match status" value="1"/>
</dbReference>
<dbReference type="RefSeq" id="WP_005637083.1">
    <property type="nucleotide sequence ID" value="NZ_BAABYG010000001.1"/>
</dbReference>
<dbReference type="InterPro" id="IPR003593">
    <property type="entry name" value="AAA+_ATPase"/>
</dbReference>
<dbReference type="HAMAP" id="MF_00377">
    <property type="entry name" value="DnaA_bact"/>
    <property type="match status" value="1"/>
</dbReference>
<keyword evidence="5 8" id="KW-0067">ATP-binding</keyword>
<dbReference type="Pfam" id="PF08299">
    <property type="entry name" value="Bac_DnaA_C"/>
    <property type="match status" value="1"/>
</dbReference>
<evidence type="ECO:0000313" key="27">
    <source>
        <dbReference type="Proteomes" id="UP000434916"/>
    </source>
</evidence>
<dbReference type="InterPro" id="IPR024633">
    <property type="entry name" value="DnaA_N_dom"/>
</dbReference>
<feature type="binding site" evidence="8">
    <location>
        <position position="170"/>
    </location>
    <ligand>
        <name>ATP</name>
        <dbReference type="ChEBI" id="CHEBI:30616"/>
    </ligand>
</feature>
<evidence type="ECO:0000313" key="26">
    <source>
        <dbReference type="Proteomes" id="UP000286260"/>
    </source>
</evidence>
<comment type="similarity">
    <text evidence="1 8 11">Belongs to the DnaA family.</text>
</comment>
<dbReference type="SUPFAM" id="SSF48295">
    <property type="entry name" value="TrpR-like"/>
    <property type="match status" value="1"/>
</dbReference>
<dbReference type="Proteomes" id="UP000434916">
    <property type="component" value="Unassembled WGS sequence"/>
</dbReference>
<comment type="subcellular location">
    <subcellularLocation>
        <location evidence="8">Cytoplasm</location>
    </subcellularLocation>
</comment>
<dbReference type="AlphaFoldDB" id="A0A354MIW0"/>
<feature type="domain" description="AAA+ ATPase" evidence="12">
    <location>
        <begin position="159"/>
        <end position="289"/>
    </location>
</feature>
<evidence type="ECO:0000256" key="9">
    <source>
        <dbReference type="NCBIfam" id="TIGR00362"/>
    </source>
</evidence>
<keyword evidence="27" id="KW-1185">Reference proteome</keyword>
<gene>
    <name evidence="8 14" type="primary">dnaA</name>
    <name evidence="14" type="ORF">CE91St3_42760</name>
    <name evidence="22" type="ORF">DW191_12445</name>
    <name evidence="21" type="ORF">DW828_05775</name>
    <name evidence="20" type="ORF">DW986_05220</name>
    <name evidence="19" type="ORF">DXB61_10740</name>
    <name evidence="15" type="ORF">GMD66_14950</name>
    <name evidence="16" type="ORF">GMD82_06950</name>
    <name evidence="17" type="ORF">GMD92_04390</name>
    <name evidence="18" type="ORF">GME02_09045</name>
</gene>
<name>A0A354MIW0_9BACT</name>
<evidence type="ECO:0000313" key="14">
    <source>
        <dbReference type="EMBL" id="GKH74413.1"/>
    </source>
</evidence>
<dbReference type="Proteomes" id="UP000482671">
    <property type="component" value="Unassembled WGS sequence"/>
</dbReference>
<comment type="subunit">
    <text evidence="8">Oligomerizes as a right-handed, spiral filament on DNA at oriC.</text>
</comment>
<dbReference type="CDD" id="cd06571">
    <property type="entry name" value="Bac_DnaA_C"/>
    <property type="match status" value="1"/>
</dbReference>
<evidence type="ECO:0000313" key="30">
    <source>
        <dbReference type="Proteomes" id="UP000482671"/>
    </source>
</evidence>
<evidence type="ECO:0000313" key="15">
    <source>
        <dbReference type="EMBL" id="MTU30484.1"/>
    </source>
</evidence>
<dbReference type="GO" id="GO:0006270">
    <property type="term" value="P:DNA replication initiation"/>
    <property type="evidence" value="ECO:0007669"/>
    <property type="project" value="UniProtKB-UniRule"/>
</dbReference>
<feature type="region of interest" description="Domain IV, binds dsDNA" evidence="8">
    <location>
        <begin position="343"/>
        <end position="462"/>
    </location>
</feature>
<keyword evidence="4 8" id="KW-0547">Nucleotide-binding</keyword>
<evidence type="ECO:0000256" key="8">
    <source>
        <dbReference type="HAMAP-Rule" id="MF_00377"/>
    </source>
</evidence>
<dbReference type="GO" id="GO:0006275">
    <property type="term" value="P:regulation of DNA replication"/>
    <property type="evidence" value="ECO:0007669"/>
    <property type="project" value="UniProtKB-UniRule"/>
</dbReference>
<dbReference type="EMBL" id="BQNZ01000014">
    <property type="protein sequence ID" value="GKH74413.1"/>
    <property type="molecule type" value="Genomic_DNA"/>
</dbReference>
<dbReference type="InterPro" id="IPR001957">
    <property type="entry name" value="Chromosome_initiator_DnaA"/>
</dbReference>
<evidence type="ECO:0000313" key="19">
    <source>
        <dbReference type="EMBL" id="RGN51571.1"/>
    </source>
</evidence>
<accession>A0A354MIW0</accession>
<evidence type="ECO:0000256" key="4">
    <source>
        <dbReference type="ARBA" id="ARBA00022741"/>
    </source>
</evidence>
<feature type="binding site" evidence="8">
    <location>
        <position position="174"/>
    </location>
    <ligand>
        <name>ATP</name>
        <dbReference type="ChEBI" id="CHEBI:30616"/>
    </ligand>
</feature>
<dbReference type="InterPro" id="IPR010921">
    <property type="entry name" value="Trp_repressor/repl_initiator"/>
</dbReference>
<dbReference type="NCBIfam" id="TIGR00362">
    <property type="entry name" value="DnaA"/>
    <property type="match status" value="1"/>
</dbReference>
<feature type="region of interest" description="Domain I, interacts with DnaA modulators" evidence="8">
    <location>
        <begin position="1"/>
        <end position="97"/>
    </location>
</feature>
<dbReference type="InterPro" id="IPR013317">
    <property type="entry name" value="DnaA_dom"/>
</dbReference>
<evidence type="ECO:0000313" key="28">
    <source>
        <dbReference type="Proteomes" id="UP000437446"/>
    </source>
</evidence>
<dbReference type="GO" id="GO:0005737">
    <property type="term" value="C:cytoplasm"/>
    <property type="evidence" value="ECO:0007669"/>
    <property type="project" value="UniProtKB-SubCell"/>
</dbReference>
<evidence type="ECO:0000256" key="1">
    <source>
        <dbReference type="ARBA" id="ARBA00006583"/>
    </source>
</evidence>
<dbReference type="GO" id="GO:0005524">
    <property type="term" value="F:ATP binding"/>
    <property type="evidence" value="ECO:0007669"/>
    <property type="project" value="UniProtKB-UniRule"/>
</dbReference>
<dbReference type="SMART" id="SM00760">
    <property type="entry name" value="Bac_DnaA_C"/>
    <property type="match status" value="1"/>
</dbReference>
<dbReference type="InterPro" id="IPR027417">
    <property type="entry name" value="P-loop_NTPase"/>
</dbReference>
<evidence type="ECO:0000256" key="2">
    <source>
        <dbReference type="ARBA" id="ARBA00022490"/>
    </source>
</evidence>
<dbReference type="Gene3D" id="3.30.300.180">
    <property type="match status" value="1"/>
</dbReference>
<dbReference type="InterPro" id="IPR038454">
    <property type="entry name" value="DnaA_N_sf"/>
</dbReference>
<dbReference type="Proteomes" id="UP001055114">
    <property type="component" value="Unassembled WGS sequence"/>
</dbReference>
<evidence type="ECO:0000313" key="17">
    <source>
        <dbReference type="EMBL" id="MTU68330.1"/>
    </source>
</evidence>
<keyword evidence="6 8" id="KW-0446">Lipid-binding</keyword>
<keyword evidence="7 8" id="KW-0238">DNA-binding</keyword>
<feature type="region of interest" description="Domain III, AAA+ region" evidence="8">
    <location>
        <begin position="126"/>
        <end position="342"/>
    </location>
</feature>
<dbReference type="Proteomes" id="UP000283732">
    <property type="component" value="Unassembled WGS sequence"/>
</dbReference>
<dbReference type="InterPro" id="IPR020591">
    <property type="entry name" value="Chromosome_initiator_DnaA-like"/>
</dbReference>
<dbReference type="Gene3D" id="1.10.1750.10">
    <property type="match status" value="1"/>
</dbReference>
<evidence type="ECO:0000256" key="10">
    <source>
        <dbReference type="RuleBase" id="RU000577"/>
    </source>
</evidence>
<evidence type="ECO:0000256" key="3">
    <source>
        <dbReference type="ARBA" id="ARBA00022705"/>
    </source>
</evidence>
<comment type="caution">
    <text evidence="22">The sequence shown here is derived from an EMBL/GenBank/DDBJ whole genome shotgun (WGS) entry which is preliminary data.</text>
</comment>
<dbReference type="Proteomes" id="UP000286260">
    <property type="component" value="Unassembled WGS sequence"/>
</dbReference>
<dbReference type="Proteomes" id="UP000261088">
    <property type="component" value="Unassembled WGS sequence"/>
</dbReference>
<dbReference type="InterPro" id="IPR013159">
    <property type="entry name" value="DnaA_C"/>
</dbReference>
<dbReference type="EMBL" id="QRKC01000005">
    <property type="protein sequence ID" value="RHH76755.1"/>
    <property type="molecule type" value="Genomic_DNA"/>
</dbReference>
<organism evidence="22 24">
    <name type="scientific">Parabacteroides merdae</name>
    <dbReference type="NCBI Taxonomy" id="46503"/>
    <lineage>
        <taxon>Bacteria</taxon>
        <taxon>Pseudomonadati</taxon>
        <taxon>Bacteroidota</taxon>
        <taxon>Bacteroidia</taxon>
        <taxon>Bacteroidales</taxon>
        <taxon>Tannerellaceae</taxon>
        <taxon>Parabacteroides</taxon>
    </lineage>
</organism>
<dbReference type="FunFam" id="3.40.50.300:FF:000668">
    <property type="entry name" value="Chromosomal replication initiator protein DnaA"/>
    <property type="match status" value="1"/>
</dbReference>
<evidence type="ECO:0000256" key="5">
    <source>
        <dbReference type="ARBA" id="ARBA00022840"/>
    </source>
</evidence>
<dbReference type="PANTHER" id="PTHR30050:SF2">
    <property type="entry name" value="CHROMOSOMAL REPLICATION INITIATOR PROTEIN DNAA"/>
    <property type="match status" value="1"/>
</dbReference>
<dbReference type="GeneID" id="93406586"/>
<keyword evidence="2 8" id="KW-0963">Cytoplasm</keyword>
<evidence type="ECO:0000313" key="24">
    <source>
        <dbReference type="Proteomes" id="UP000283732"/>
    </source>
</evidence>
<reference evidence="23 24" key="1">
    <citation type="submission" date="2018-08" db="EMBL/GenBank/DDBJ databases">
        <title>A genome reference for cultivated species of the human gut microbiota.</title>
        <authorList>
            <person name="Zou Y."/>
            <person name="Xue W."/>
            <person name="Luo G."/>
        </authorList>
    </citation>
    <scope>NUCLEOTIDE SEQUENCE [LARGE SCALE GENOMIC DNA]</scope>
    <source>
        <strain evidence="22 24">AM16-50</strain>
        <strain evidence="21 26">AM34-17</strain>
        <strain evidence="20 25">AM50-15</strain>
        <strain evidence="19 23">OM05-11AA</strain>
    </source>
</reference>
<evidence type="ECO:0000313" key="20">
    <source>
        <dbReference type="EMBL" id="RGZ49671.1"/>
    </source>
</evidence>
<dbReference type="Gene3D" id="1.10.8.60">
    <property type="match status" value="1"/>
</dbReference>
<reference evidence="14" key="3">
    <citation type="submission" date="2022-01" db="EMBL/GenBank/DDBJ databases">
        <title>Novel bile acid biosynthetic pathways are enriched in the microbiome of centenarians.</title>
        <authorList>
            <person name="Sato Y."/>
            <person name="Atarashi K."/>
            <person name="Plichta R.D."/>
            <person name="Arai Y."/>
            <person name="Sasajima S."/>
            <person name="Kearney M.S."/>
            <person name="Suda W."/>
            <person name="Takeshita K."/>
            <person name="Sasaki T."/>
            <person name="Okamoto S."/>
            <person name="Skelly N.A."/>
            <person name="Okamura Y."/>
            <person name="Vlamakis H."/>
            <person name="Li Y."/>
            <person name="Tanoue T."/>
            <person name="Takei H."/>
            <person name="Nittono H."/>
            <person name="Narushima S."/>
            <person name="Irie J."/>
            <person name="Itoh H."/>
            <person name="Moriya K."/>
            <person name="Sugiura Y."/>
            <person name="Suematsu M."/>
            <person name="Moritoki N."/>
            <person name="Shibata S."/>
            <person name="Littman R.D."/>
            <person name="Fischbach A.M."/>
            <person name="Uwamino Y."/>
            <person name="Inoue T."/>
            <person name="Honda A."/>
            <person name="Hattori M."/>
            <person name="Murai T."/>
            <person name="Xavier J.R."/>
            <person name="Hirose N."/>
            <person name="Honda K."/>
        </authorList>
    </citation>
    <scope>NUCLEOTIDE SEQUENCE</scope>
    <source>
        <strain evidence="14">CE91-St3</strain>
    </source>
</reference>
<dbReference type="GO" id="GO:0005886">
    <property type="term" value="C:plasma membrane"/>
    <property type="evidence" value="ECO:0007669"/>
    <property type="project" value="TreeGrafter"/>
</dbReference>
<evidence type="ECO:0000313" key="29">
    <source>
        <dbReference type="Proteomes" id="UP000448908"/>
    </source>
</evidence>
<evidence type="ECO:0000259" key="13">
    <source>
        <dbReference type="SMART" id="SM00760"/>
    </source>
</evidence>
<dbReference type="Pfam" id="PF00308">
    <property type="entry name" value="Bac_DnaA"/>
    <property type="match status" value="1"/>
</dbReference>
<dbReference type="SMART" id="SM00382">
    <property type="entry name" value="AAA"/>
    <property type="match status" value="1"/>
</dbReference>
<evidence type="ECO:0000256" key="6">
    <source>
        <dbReference type="ARBA" id="ARBA00023121"/>
    </source>
</evidence>
<dbReference type="Proteomes" id="UP000437446">
    <property type="component" value="Unassembled WGS sequence"/>
</dbReference>
<evidence type="ECO:0000313" key="18">
    <source>
        <dbReference type="EMBL" id="MTV01808.1"/>
    </source>
</evidence>
<evidence type="ECO:0000313" key="25">
    <source>
        <dbReference type="Proteomes" id="UP000285173"/>
    </source>
</evidence>
<dbReference type="Pfam" id="PF11638">
    <property type="entry name" value="DnaA_N"/>
    <property type="match status" value="1"/>
</dbReference>
<dbReference type="PRINTS" id="PR00051">
    <property type="entry name" value="DNAA"/>
</dbReference>
<dbReference type="GO" id="GO:0008289">
    <property type="term" value="F:lipid binding"/>
    <property type="evidence" value="ECO:0007669"/>
    <property type="project" value="UniProtKB-KW"/>
</dbReference>
<feature type="binding site" evidence="8">
    <location>
        <position position="172"/>
    </location>
    <ligand>
        <name>ATP</name>
        <dbReference type="ChEBI" id="CHEBI:30616"/>
    </ligand>
</feature>
<evidence type="ECO:0000259" key="12">
    <source>
        <dbReference type="SMART" id="SM00382"/>
    </source>
</evidence>
<dbReference type="EMBL" id="QSII01000005">
    <property type="protein sequence ID" value="RHC88356.1"/>
    <property type="molecule type" value="Genomic_DNA"/>
</dbReference>
<dbReference type="EMBL" id="WNDD01000008">
    <property type="protein sequence ID" value="MTV01808.1"/>
    <property type="molecule type" value="Genomic_DNA"/>
</dbReference>
<feature type="binding site" evidence="8">
    <location>
        <position position="173"/>
    </location>
    <ligand>
        <name>ATP</name>
        <dbReference type="ChEBI" id="CHEBI:30616"/>
    </ligand>
</feature>
<dbReference type="OrthoDB" id="9807019at2"/>
<keyword evidence="3 8" id="KW-0235">DNA replication</keyword>
<evidence type="ECO:0000256" key="11">
    <source>
        <dbReference type="RuleBase" id="RU004227"/>
    </source>
</evidence>
<dbReference type="Gene3D" id="3.40.50.300">
    <property type="entry name" value="P-loop containing nucleotide triphosphate hydrolases"/>
    <property type="match status" value="1"/>
</dbReference>
<dbReference type="PROSITE" id="PS01008">
    <property type="entry name" value="DNAA"/>
    <property type="match status" value="1"/>
</dbReference>
<dbReference type="Proteomes" id="UP000285173">
    <property type="component" value="Unassembled WGS sequence"/>
</dbReference>
<dbReference type="Proteomes" id="UP000448908">
    <property type="component" value="Unassembled WGS sequence"/>
</dbReference>
<feature type="domain" description="Chromosomal replication initiator DnaA C-terminal" evidence="13">
    <location>
        <begin position="370"/>
        <end position="439"/>
    </location>
</feature>
<dbReference type="EMBL" id="WNCR01000008">
    <property type="protein sequence ID" value="MTU30484.1"/>
    <property type="molecule type" value="Genomic_DNA"/>
</dbReference>
<evidence type="ECO:0000313" key="21">
    <source>
        <dbReference type="EMBL" id="RHC88356.1"/>
    </source>
</evidence>
<proteinExistence type="inferred from homology"/>
<dbReference type="EMBL" id="WNDA01000005">
    <property type="protein sequence ID" value="MTU68330.1"/>
    <property type="molecule type" value="Genomic_DNA"/>
</dbReference>
<evidence type="ECO:0000313" key="23">
    <source>
        <dbReference type="Proteomes" id="UP000261088"/>
    </source>
</evidence>
<dbReference type="PANTHER" id="PTHR30050">
    <property type="entry name" value="CHROMOSOMAL REPLICATION INITIATOR PROTEIN DNAA"/>
    <property type="match status" value="1"/>
</dbReference>
<dbReference type="EMBL" id="WNCN01000007">
    <property type="protein sequence ID" value="MTU39227.1"/>
    <property type="molecule type" value="Genomic_DNA"/>
</dbReference>
<protein>
    <recommendedName>
        <fullName evidence="8 9">Chromosomal replication initiator protein DnaA</fullName>
    </recommendedName>
</protein>
<evidence type="ECO:0000313" key="16">
    <source>
        <dbReference type="EMBL" id="MTU39227.1"/>
    </source>
</evidence>
<dbReference type="EMBL" id="QSUP01000011">
    <property type="protein sequence ID" value="RGN51571.1"/>
    <property type="molecule type" value="Genomic_DNA"/>
</dbReference>
<comment type="domain">
    <text evidence="8">Domain I is involved in oligomerization and binding regulators, domain II is flexibile and of varying length in different bacteria, domain III forms the AAA+ region, while domain IV binds dsDNA.</text>
</comment>